<evidence type="ECO:0000313" key="1">
    <source>
        <dbReference type="EMBL" id="KAG5634595.1"/>
    </source>
</evidence>
<dbReference type="EMBL" id="JABCKI010006346">
    <property type="protein sequence ID" value="KAG5634595.1"/>
    <property type="molecule type" value="Genomic_DNA"/>
</dbReference>
<keyword evidence="2" id="KW-1185">Reference proteome</keyword>
<gene>
    <name evidence="1" type="ORF">H0H81_001445</name>
</gene>
<accession>A0A9P7FP08</accession>
<name>A0A9P7FP08_9AGAR</name>
<evidence type="ECO:0000313" key="2">
    <source>
        <dbReference type="Proteomes" id="UP000717328"/>
    </source>
</evidence>
<dbReference type="Proteomes" id="UP000717328">
    <property type="component" value="Unassembled WGS sequence"/>
</dbReference>
<dbReference type="AlphaFoldDB" id="A0A9P7FP08"/>
<organism evidence="1 2">
    <name type="scientific">Sphagnurus paluster</name>
    <dbReference type="NCBI Taxonomy" id="117069"/>
    <lineage>
        <taxon>Eukaryota</taxon>
        <taxon>Fungi</taxon>
        <taxon>Dikarya</taxon>
        <taxon>Basidiomycota</taxon>
        <taxon>Agaricomycotina</taxon>
        <taxon>Agaricomycetes</taxon>
        <taxon>Agaricomycetidae</taxon>
        <taxon>Agaricales</taxon>
        <taxon>Tricholomatineae</taxon>
        <taxon>Lyophyllaceae</taxon>
        <taxon>Sphagnurus</taxon>
    </lineage>
</organism>
<protein>
    <submittedName>
        <fullName evidence="1">Uncharacterized protein</fullName>
    </submittedName>
</protein>
<dbReference type="Pfam" id="PF20414">
    <property type="entry name" value="DUF6698"/>
    <property type="match status" value="1"/>
</dbReference>
<dbReference type="OrthoDB" id="3160134at2759"/>
<sequence length="257" mass="28539">KNRNSQGAENNPSSDSDTGHYEYGRMLCRQGDLFLKVDSVVNFGLRYETTQSNDDKPLSKQDKRYLASWRILCKLIPGFEKHMLSLGGDRKQRKSICSDIMAGMNKARSDDTSAFKTRITSYMLLGAPNAAVTPPLSSDGTKQDRGFHHLQTARLLCPIKYVATAETFTKIRNGELKVTDAMLPRYLYPDDQEYDPKDMSEGIFRGHIMERALRHLLQGPSLALQAPGTSRGKSGNAAIGGLYSVTPQTIAYVAVQV</sequence>
<reference evidence="1" key="2">
    <citation type="submission" date="2021-10" db="EMBL/GenBank/DDBJ databases">
        <title>Phylogenomics reveals ancestral predisposition of the termite-cultivated fungus Termitomyces towards a domesticated lifestyle.</title>
        <authorList>
            <person name="Auxier B."/>
            <person name="Grum-Grzhimaylo A."/>
            <person name="Cardenas M.E."/>
            <person name="Lodge J.D."/>
            <person name="Laessoe T."/>
            <person name="Pedersen O."/>
            <person name="Smith M.E."/>
            <person name="Kuyper T.W."/>
            <person name="Franco-Molano E.A."/>
            <person name="Baroni T.J."/>
            <person name="Aanen D.K."/>
        </authorList>
    </citation>
    <scope>NUCLEOTIDE SEQUENCE</scope>
    <source>
        <strain evidence="1">D49</strain>
    </source>
</reference>
<reference evidence="1" key="1">
    <citation type="submission" date="2021-02" db="EMBL/GenBank/DDBJ databases">
        <authorList>
            <person name="Nieuwenhuis M."/>
            <person name="Van De Peppel L.J.J."/>
        </authorList>
    </citation>
    <scope>NUCLEOTIDE SEQUENCE</scope>
    <source>
        <strain evidence="1">D49</strain>
    </source>
</reference>
<feature type="non-terminal residue" evidence="1">
    <location>
        <position position="257"/>
    </location>
</feature>
<dbReference type="InterPro" id="IPR046521">
    <property type="entry name" value="DUF6698"/>
</dbReference>
<comment type="caution">
    <text evidence="1">The sequence shown here is derived from an EMBL/GenBank/DDBJ whole genome shotgun (WGS) entry which is preliminary data.</text>
</comment>
<proteinExistence type="predicted"/>